<proteinExistence type="predicted"/>
<evidence type="ECO:0000256" key="17">
    <source>
        <dbReference type="PROSITE-ProRule" id="PRU00169"/>
    </source>
</evidence>
<dbReference type="GO" id="GO:0005524">
    <property type="term" value="F:ATP binding"/>
    <property type="evidence" value="ECO:0007669"/>
    <property type="project" value="UniProtKB-KW"/>
</dbReference>
<feature type="region of interest" description="Disordered" evidence="18">
    <location>
        <begin position="1"/>
        <end position="25"/>
    </location>
</feature>
<dbReference type="EMBL" id="VBOT01000038">
    <property type="protein sequence ID" value="TMQ52269.1"/>
    <property type="molecule type" value="Genomic_DNA"/>
</dbReference>
<dbReference type="SUPFAM" id="SSF47226">
    <property type="entry name" value="Histidine-containing phosphotransfer domain, HPT domain"/>
    <property type="match status" value="1"/>
</dbReference>
<evidence type="ECO:0000256" key="6">
    <source>
        <dbReference type="ARBA" id="ARBA00022679"/>
    </source>
</evidence>
<dbReference type="PANTHER" id="PTHR45339:SF1">
    <property type="entry name" value="HYBRID SIGNAL TRANSDUCTION HISTIDINE KINASE J"/>
    <property type="match status" value="1"/>
</dbReference>
<dbReference type="InterPro" id="IPR036641">
    <property type="entry name" value="HPT_dom_sf"/>
</dbReference>
<keyword evidence="6" id="KW-0808">Transferase</keyword>
<dbReference type="PROSITE" id="PS50109">
    <property type="entry name" value="HIS_KIN"/>
    <property type="match status" value="1"/>
</dbReference>
<keyword evidence="7 19" id="KW-0812">Transmembrane</keyword>
<dbReference type="Proteomes" id="UP000320184">
    <property type="component" value="Unassembled WGS sequence"/>
</dbReference>
<dbReference type="CDD" id="cd00082">
    <property type="entry name" value="HisKA"/>
    <property type="match status" value="1"/>
</dbReference>
<dbReference type="PRINTS" id="PR00344">
    <property type="entry name" value="BCTRLSENSOR"/>
</dbReference>
<evidence type="ECO:0000256" key="13">
    <source>
        <dbReference type="ARBA" id="ARBA00023136"/>
    </source>
</evidence>
<evidence type="ECO:0000313" key="23">
    <source>
        <dbReference type="EMBL" id="TMQ52269.1"/>
    </source>
</evidence>
<dbReference type="Gene3D" id="3.40.50.2300">
    <property type="match status" value="2"/>
</dbReference>
<evidence type="ECO:0000259" key="20">
    <source>
        <dbReference type="PROSITE" id="PS50109"/>
    </source>
</evidence>
<dbReference type="InterPro" id="IPR036097">
    <property type="entry name" value="HisK_dim/P_sf"/>
</dbReference>
<dbReference type="Pfam" id="PF00512">
    <property type="entry name" value="HisKA"/>
    <property type="match status" value="1"/>
</dbReference>
<feature type="domain" description="Histidine kinase" evidence="20">
    <location>
        <begin position="393"/>
        <end position="614"/>
    </location>
</feature>
<evidence type="ECO:0000259" key="22">
    <source>
        <dbReference type="PROSITE" id="PS50894"/>
    </source>
</evidence>
<keyword evidence="10" id="KW-0067">ATP-binding</keyword>
<evidence type="ECO:0000256" key="8">
    <source>
        <dbReference type="ARBA" id="ARBA00022741"/>
    </source>
</evidence>
<dbReference type="AlphaFoldDB" id="A0A538SLL2"/>
<keyword evidence="12" id="KW-0902">Two-component regulatory system</keyword>
<dbReference type="Pfam" id="PF00072">
    <property type="entry name" value="Response_reg"/>
    <property type="match status" value="2"/>
</dbReference>
<dbReference type="SMART" id="SM00073">
    <property type="entry name" value="HPT"/>
    <property type="match status" value="1"/>
</dbReference>
<evidence type="ECO:0000313" key="24">
    <source>
        <dbReference type="Proteomes" id="UP000320184"/>
    </source>
</evidence>
<evidence type="ECO:0000259" key="21">
    <source>
        <dbReference type="PROSITE" id="PS50110"/>
    </source>
</evidence>
<dbReference type="FunFam" id="1.10.287.130:FF:000002">
    <property type="entry name" value="Two-component osmosensing histidine kinase"/>
    <property type="match status" value="1"/>
</dbReference>
<dbReference type="Pfam" id="PF01627">
    <property type="entry name" value="Hpt"/>
    <property type="match status" value="1"/>
</dbReference>
<evidence type="ECO:0000256" key="18">
    <source>
        <dbReference type="SAM" id="MobiDB-lite"/>
    </source>
</evidence>
<dbReference type="Pfam" id="PF02518">
    <property type="entry name" value="HATPase_c"/>
    <property type="match status" value="1"/>
</dbReference>
<dbReference type="CDD" id="cd17546">
    <property type="entry name" value="REC_hyHK_CKI1_RcsC-like"/>
    <property type="match status" value="2"/>
</dbReference>
<dbReference type="SMART" id="SM00387">
    <property type="entry name" value="HATPase_c"/>
    <property type="match status" value="1"/>
</dbReference>
<feature type="domain" description="Response regulatory" evidence="21">
    <location>
        <begin position="782"/>
        <end position="900"/>
    </location>
</feature>
<accession>A0A538SLL2</accession>
<dbReference type="CDD" id="cd16922">
    <property type="entry name" value="HATPase_EvgS-ArcB-TorS-like"/>
    <property type="match status" value="1"/>
</dbReference>
<dbReference type="Gene3D" id="1.10.287.130">
    <property type="match status" value="1"/>
</dbReference>
<protein>
    <recommendedName>
        <fullName evidence="15">Sensory/regulatory protein RpfC</fullName>
        <ecNumber evidence="3">2.7.13.3</ecNumber>
    </recommendedName>
</protein>
<dbReference type="PANTHER" id="PTHR45339">
    <property type="entry name" value="HYBRID SIGNAL TRANSDUCTION HISTIDINE KINASE J"/>
    <property type="match status" value="1"/>
</dbReference>
<feature type="domain" description="Response regulatory" evidence="21">
    <location>
        <begin position="634"/>
        <end position="755"/>
    </location>
</feature>
<feature type="transmembrane region" description="Helical" evidence="19">
    <location>
        <begin position="311"/>
        <end position="334"/>
    </location>
</feature>
<dbReference type="InterPro" id="IPR005467">
    <property type="entry name" value="His_kinase_dom"/>
</dbReference>
<evidence type="ECO:0000256" key="19">
    <source>
        <dbReference type="SAM" id="Phobius"/>
    </source>
</evidence>
<dbReference type="GO" id="GO:0005886">
    <property type="term" value="C:plasma membrane"/>
    <property type="evidence" value="ECO:0007669"/>
    <property type="project" value="UniProtKB-SubCell"/>
</dbReference>
<keyword evidence="4" id="KW-1003">Cell membrane</keyword>
<dbReference type="SUPFAM" id="SSF47384">
    <property type="entry name" value="Homodimeric domain of signal transducing histidine kinase"/>
    <property type="match status" value="1"/>
</dbReference>
<evidence type="ECO:0000256" key="16">
    <source>
        <dbReference type="PROSITE-ProRule" id="PRU00110"/>
    </source>
</evidence>
<dbReference type="InterPro" id="IPR003594">
    <property type="entry name" value="HATPase_dom"/>
</dbReference>
<dbReference type="InterPro" id="IPR003661">
    <property type="entry name" value="HisK_dim/P_dom"/>
</dbReference>
<reference evidence="23 24" key="1">
    <citation type="journal article" date="2019" name="Nat. Microbiol.">
        <title>Mediterranean grassland soil C-N compound turnover is dependent on rainfall and depth, and is mediated by genomically divergent microorganisms.</title>
        <authorList>
            <person name="Diamond S."/>
            <person name="Andeer P.F."/>
            <person name="Li Z."/>
            <person name="Crits-Christoph A."/>
            <person name="Burstein D."/>
            <person name="Anantharaman K."/>
            <person name="Lane K.R."/>
            <person name="Thomas B.C."/>
            <person name="Pan C."/>
            <person name="Northen T.R."/>
            <person name="Banfield J.F."/>
        </authorList>
    </citation>
    <scope>NUCLEOTIDE SEQUENCE [LARGE SCALE GENOMIC DNA]</scope>
    <source>
        <strain evidence="23">WS_3</strain>
    </source>
</reference>
<dbReference type="PROSITE" id="PS50110">
    <property type="entry name" value="RESPONSE_REGULATORY"/>
    <property type="match status" value="2"/>
</dbReference>
<feature type="modified residue" description="4-aspartylphosphate" evidence="17">
    <location>
        <position position="688"/>
    </location>
</feature>
<keyword evidence="11 19" id="KW-1133">Transmembrane helix</keyword>
<feature type="region of interest" description="Disordered" evidence="18">
    <location>
        <begin position="906"/>
        <end position="935"/>
    </location>
</feature>
<keyword evidence="9" id="KW-0418">Kinase</keyword>
<evidence type="ECO:0000256" key="4">
    <source>
        <dbReference type="ARBA" id="ARBA00022475"/>
    </source>
</evidence>
<comment type="catalytic activity">
    <reaction evidence="1">
        <text>ATP + protein L-histidine = ADP + protein N-phospho-L-histidine.</text>
        <dbReference type="EC" id="2.7.13.3"/>
    </reaction>
</comment>
<comment type="subcellular location">
    <subcellularLocation>
        <location evidence="2">Cell membrane</location>
        <topology evidence="2">Multi-pass membrane protein</topology>
    </subcellularLocation>
</comment>
<keyword evidence="13 19" id="KW-0472">Membrane</keyword>
<evidence type="ECO:0000256" key="5">
    <source>
        <dbReference type="ARBA" id="ARBA00022553"/>
    </source>
</evidence>
<dbReference type="SMART" id="SM00388">
    <property type="entry name" value="HisKA"/>
    <property type="match status" value="1"/>
</dbReference>
<dbReference type="GO" id="GO:0000155">
    <property type="term" value="F:phosphorelay sensor kinase activity"/>
    <property type="evidence" value="ECO:0007669"/>
    <property type="project" value="InterPro"/>
</dbReference>
<evidence type="ECO:0000256" key="10">
    <source>
        <dbReference type="ARBA" id="ARBA00022840"/>
    </source>
</evidence>
<dbReference type="SUPFAM" id="SSF55874">
    <property type="entry name" value="ATPase domain of HSP90 chaperone/DNA topoisomerase II/histidine kinase"/>
    <property type="match status" value="1"/>
</dbReference>
<comment type="caution">
    <text evidence="23">The sequence shown here is derived from an EMBL/GenBank/DDBJ whole genome shotgun (WGS) entry which is preliminary data.</text>
</comment>
<dbReference type="InterPro" id="IPR008207">
    <property type="entry name" value="Sig_transdc_His_kin_Hpt_dom"/>
</dbReference>
<dbReference type="Gene3D" id="1.20.120.160">
    <property type="entry name" value="HPT domain"/>
    <property type="match status" value="1"/>
</dbReference>
<comment type="subunit">
    <text evidence="14">At low DSF concentrations, interacts with RpfF.</text>
</comment>
<dbReference type="InterPro" id="IPR001789">
    <property type="entry name" value="Sig_transdc_resp-reg_receiver"/>
</dbReference>
<keyword evidence="5 17" id="KW-0597">Phosphoprotein</keyword>
<dbReference type="EC" id="2.7.13.3" evidence="3"/>
<gene>
    <name evidence="23" type="ORF">E6K73_03290</name>
</gene>
<evidence type="ECO:0000256" key="15">
    <source>
        <dbReference type="ARBA" id="ARBA00068150"/>
    </source>
</evidence>
<evidence type="ECO:0000256" key="11">
    <source>
        <dbReference type="ARBA" id="ARBA00022989"/>
    </source>
</evidence>
<dbReference type="InterPro" id="IPR036890">
    <property type="entry name" value="HATPase_C_sf"/>
</dbReference>
<dbReference type="InterPro" id="IPR004358">
    <property type="entry name" value="Sig_transdc_His_kin-like_C"/>
</dbReference>
<evidence type="ECO:0000256" key="12">
    <source>
        <dbReference type="ARBA" id="ARBA00023012"/>
    </source>
</evidence>
<dbReference type="PROSITE" id="PS50894">
    <property type="entry name" value="HPT"/>
    <property type="match status" value="1"/>
</dbReference>
<name>A0A538SLL2_UNCEI</name>
<evidence type="ECO:0000256" key="9">
    <source>
        <dbReference type="ARBA" id="ARBA00022777"/>
    </source>
</evidence>
<dbReference type="InterPro" id="IPR011006">
    <property type="entry name" value="CheY-like_superfamily"/>
</dbReference>
<dbReference type="SUPFAM" id="SSF52172">
    <property type="entry name" value="CheY-like"/>
    <property type="match status" value="2"/>
</dbReference>
<evidence type="ECO:0000256" key="2">
    <source>
        <dbReference type="ARBA" id="ARBA00004651"/>
    </source>
</evidence>
<feature type="modified residue" description="Phosphohistidine" evidence="16">
    <location>
        <position position="989"/>
    </location>
</feature>
<feature type="modified residue" description="4-aspartylphosphate" evidence="17">
    <location>
        <position position="831"/>
    </location>
</feature>
<evidence type="ECO:0000256" key="14">
    <source>
        <dbReference type="ARBA" id="ARBA00064003"/>
    </source>
</evidence>
<feature type="transmembrane region" description="Helical" evidence="19">
    <location>
        <begin position="29"/>
        <end position="53"/>
    </location>
</feature>
<feature type="domain" description="HPt" evidence="22">
    <location>
        <begin position="950"/>
        <end position="1050"/>
    </location>
</feature>
<dbReference type="Gene3D" id="3.30.565.10">
    <property type="entry name" value="Histidine kinase-like ATPase, C-terminal domain"/>
    <property type="match status" value="1"/>
</dbReference>
<sequence length="1050" mass="112585">MTTGPPRIAMPSWSRPHSPSESGARGGEMLARVAVPLLAVVVLASGVATWLSISAGRRSLEKQVTEDLRAAARSARAEVDRYLEARSGELQMLASLETLNDVQVGDPQGRIQDALLRHDRAFSGAYLELAVLNADDVIVASTRPARIGQPLDPGVLDLGEAAGSERRSRSVVTPPGVEGSALAMIEPIRSTLGDETLGWVVGLVDWRRVESLVRATPVASGAQNGTRFICVADGAGRILAGPRDASGLMPAVAAVLRRSSGTHVWRERLGEAGNHLIAVDVGGLASAGSPPAWRFAVFREARTAFGVARPFTYGVLAVALLGLLLAAASAWVVARGLSGRINAMAQEVAQARTRLEEAVAERTREIESKNELLAETARRAEGATRAKSEFLANVSHEIRTPMNGIIGMTELALGTDLTREQREYLETVSSSAETLLALMNEVLDFSKIEAGKLELESIPYSLRDVLSEGLKPLAHRAHQKGLELACQIPLEVPDAVVGDPMRLRQIGVHLVENAIKFTDRGEILVRVDVESRGEADAVLHFQVSDTGVGIPADQQEHIFESFRQADGSTTRRFGGAGLGLTICSRLVELMVGRLWVESEAGKGSTFHFTARVQLQGEEPAGAEWQKPEALEGLQALVVDDNATNRRILCDLLRAWRMMPVAVPDGPAALAALRHIAEEGGRLDLALLDVQMPGMDGFELVQAIREDPRYSSLPLVVISSSAQAADRERSEDLGVARYLTKPVMPRALLGALREILLGPGGPAFRGAPAAGEVPSERQGRSLRVLLAEDNPVNRAVAQRLLERHGHKVVAVGDGRAALASLDVERFDLVLMDIQMPEMDGLEATRALRDRERTSGRHLPVIALTARAMAGDREKCLEAGMDTYLSKPIRAEDLLEALTQVVPDAAHLAPPAAPSRPAEDGPQEEAPRSAPKTATEAPAMDRELALEFTGGSPELLADVAQIFFEETPARLEEIRVGLAEDDEILVAAAAHRLKGSLGTLGAKFASQLAGEMERLGRDAELRQAGLIFPALELETARLALELADMVSCIRAA</sequence>
<evidence type="ECO:0000256" key="7">
    <source>
        <dbReference type="ARBA" id="ARBA00022692"/>
    </source>
</evidence>
<organism evidence="23 24">
    <name type="scientific">Eiseniibacteriota bacterium</name>
    <dbReference type="NCBI Taxonomy" id="2212470"/>
    <lineage>
        <taxon>Bacteria</taxon>
        <taxon>Candidatus Eiseniibacteriota</taxon>
    </lineage>
</organism>
<dbReference type="FunFam" id="3.30.565.10:FF:000010">
    <property type="entry name" value="Sensor histidine kinase RcsC"/>
    <property type="match status" value="1"/>
</dbReference>
<dbReference type="SMART" id="SM00448">
    <property type="entry name" value="REC"/>
    <property type="match status" value="2"/>
</dbReference>
<keyword evidence="8" id="KW-0547">Nucleotide-binding</keyword>
<dbReference type="CDD" id="cd00088">
    <property type="entry name" value="HPT"/>
    <property type="match status" value="1"/>
</dbReference>
<evidence type="ECO:0000256" key="1">
    <source>
        <dbReference type="ARBA" id="ARBA00000085"/>
    </source>
</evidence>
<evidence type="ECO:0000256" key="3">
    <source>
        <dbReference type="ARBA" id="ARBA00012438"/>
    </source>
</evidence>